<evidence type="ECO:0000313" key="7">
    <source>
        <dbReference type="EMBL" id="KNC80425.1"/>
    </source>
</evidence>
<keyword evidence="8" id="KW-1185">Reference proteome</keyword>
<proteinExistence type="predicted"/>
<evidence type="ECO:0000256" key="3">
    <source>
        <dbReference type="ARBA" id="ARBA00022643"/>
    </source>
</evidence>
<reference evidence="7 8" key="1">
    <citation type="submission" date="2011-02" db="EMBL/GenBank/DDBJ databases">
        <title>The Genome Sequence of Sphaeroforma arctica JP610.</title>
        <authorList>
            <consortium name="The Broad Institute Genome Sequencing Platform"/>
            <person name="Russ C."/>
            <person name="Cuomo C."/>
            <person name="Young S.K."/>
            <person name="Zeng Q."/>
            <person name="Gargeya S."/>
            <person name="Alvarado L."/>
            <person name="Berlin A."/>
            <person name="Chapman S.B."/>
            <person name="Chen Z."/>
            <person name="Freedman E."/>
            <person name="Gellesch M."/>
            <person name="Goldberg J."/>
            <person name="Griggs A."/>
            <person name="Gujja S."/>
            <person name="Heilman E."/>
            <person name="Heiman D."/>
            <person name="Howarth C."/>
            <person name="Mehta T."/>
            <person name="Neiman D."/>
            <person name="Pearson M."/>
            <person name="Roberts A."/>
            <person name="Saif S."/>
            <person name="Shea T."/>
            <person name="Shenoy N."/>
            <person name="Sisk P."/>
            <person name="Stolte C."/>
            <person name="Sykes S."/>
            <person name="White J."/>
            <person name="Yandava C."/>
            <person name="Burger G."/>
            <person name="Gray M.W."/>
            <person name="Holland P.W.H."/>
            <person name="King N."/>
            <person name="Lang F.B.F."/>
            <person name="Roger A.J."/>
            <person name="Ruiz-Trillo I."/>
            <person name="Haas B."/>
            <person name="Nusbaum C."/>
            <person name="Birren B."/>
        </authorList>
    </citation>
    <scope>NUCLEOTIDE SEQUENCE [LARGE SCALE GENOMIC DNA]</scope>
    <source>
        <strain evidence="7 8">JP610</strain>
    </source>
</reference>
<dbReference type="Gene3D" id="3.20.20.70">
    <property type="entry name" value="Aldolase class I"/>
    <property type="match status" value="1"/>
</dbReference>
<evidence type="ECO:0000256" key="5">
    <source>
        <dbReference type="ARBA" id="ARBA00023002"/>
    </source>
</evidence>
<keyword evidence="2" id="KW-0285">Flavoprotein</keyword>
<keyword evidence="3" id="KW-0288">FMN</keyword>
<dbReference type="PANTHER" id="PTHR11082">
    <property type="entry name" value="TRNA-DIHYDROURIDINE SYNTHASE"/>
    <property type="match status" value="1"/>
</dbReference>
<dbReference type="InterPro" id="IPR035587">
    <property type="entry name" value="DUS-like_FMN-bd"/>
</dbReference>
<keyword evidence="5" id="KW-0560">Oxidoreductase</keyword>
<dbReference type="GO" id="GO:0050660">
    <property type="term" value="F:flavin adenine dinucleotide binding"/>
    <property type="evidence" value="ECO:0007669"/>
    <property type="project" value="InterPro"/>
</dbReference>
<dbReference type="PROSITE" id="PS01136">
    <property type="entry name" value="UPF0034"/>
    <property type="match status" value="1"/>
</dbReference>
<dbReference type="CDD" id="cd02801">
    <property type="entry name" value="DUS_like_FMN"/>
    <property type="match status" value="1"/>
</dbReference>
<feature type="domain" description="DUS-like FMN-binding" evidence="6">
    <location>
        <begin position="32"/>
        <end position="262"/>
    </location>
</feature>
<evidence type="ECO:0000313" key="8">
    <source>
        <dbReference type="Proteomes" id="UP000054560"/>
    </source>
</evidence>
<evidence type="ECO:0000259" key="6">
    <source>
        <dbReference type="Pfam" id="PF01207"/>
    </source>
</evidence>
<protein>
    <recommendedName>
        <fullName evidence="6">DUS-like FMN-binding domain-containing protein</fullName>
    </recommendedName>
</protein>
<dbReference type="STRING" id="667725.A0A0L0FUA0"/>
<dbReference type="GO" id="GO:0017150">
    <property type="term" value="F:tRNA dihydrouridine synthase activity"/>
    <property type="evidence" value="ECO:0007669"/>
    <property type="project" value="InterPro"/>
</dbReference>
<dbReference type="EMBL" id="KQ242153">
    <property type="protein sequence ID" value="KNC80425.1"/>
    <property type="molecule type" value="Genomic_DNA"/>
</dbReference>
<gene>
    <name evidence="7" type="ORF">SARC_07213</name>
</gene>
<name>A0A0L0FUA0_9EUKA</name>
<accession>A0A0L0FUA0</accession>
<dbReference type="PANTHER" id="PTHR11082:SF31">
    <property type="entry name" value="TRNA-DIHYDROURIDINE(20A_20B) SYNTHASE [NAD(P)+]-LIKE"/>
    <property type="match status" value="1"/>
</dbReference>
<keyword evidence="4" id="KW-0819">tRNA processing</keyword>
<dbReference type="AlphaFoldDB" id="A0A0L0FUA0"/>
<dbReference type="Pfam" id="PF01207">
    <property type="entry name" value="Dus"/>
    <property type="match status" value="1"/>
</dbReference>
<organism evidence="7 8">
    <name type="scientific">Sphaeroforma arctica JP610</name>
    <dbReference type="NCBI Taxonomy" id="667725"/>
    <lineage>
        <taxon>Eukaryota</taxon>
        <taxon>Ichthyosporea</taxon>
        <taxon>Ichthyophonida</taxon>
        <taxon>Sphaeroforma</taxon>
    </lineage>
</organism>
<evidence type="ECO:0000256" key="1">
    <source>
        <dbReference type="ARBA" id="ARBA00001917"/>
    </source>
</evidence>
<dbReference type="OrthoDB" id="9977870at2759"/>
<dbReference type="eggNOG" id="KOG2335">
    <property type="taxonomic scope" value="Eukaryota"/>
</dbReference>
<dbReference type="InterPro" id="IPR018517">
    <property type="entry name" value="tRNA_hU_synthase_CS"/>
</dbReference>
<dbReference type="SUPFAM" id="SSF51395">
    <property type="entry name" value="FMN-linked oxidoreductases"/>
    <property type="match status" value="1"/>
</dbReference>
<dbReference type="Proteomes" id="UP000054560">
    <property type="component" value="Unassembled WGS sequence"/>
</dbReference>
<sequence length="339" mass="38218">MDMSTAHRERETGDLMKVFDNKRAEGSFVKIAAPMVRYSKLPFRMLLRPYDVDVVFSPMIISHSFVRSERSREVEFTTLPYTDQPLVLQFAASNPQQLGDAAEFVTRHCEGIDLNCGCPQQWAMDSGYGSHLISDPQMVFDMVSHARNRTTLPISVKVRVHDTVSETVEMARRIEKCGAAFLSVHGRTPKQRYEPVNYDIIRQVKDAVNIPVVANGDANSLEQANSIVALTGVDGVMTARGLLRNPAMFKGYDTTPIECVQRWVDIRSLLGFKFDSFRHILAQMLVDVLSKQEMQTFNRLNSTAGILDFLSDYGIEKGDAGRLDAMYCDLMSEDTYYVS</sequence>
<dbReference type="InterPro" id="IPR013785">
    <property type="entry name" value="Aldolase_TIM"/>
</dbReference>
<dbReference type="GeneID" id="25907717"/>
<evidence type="ECO:0000256" key="2">
    <source>
        <dbReference type="ARBA" id="ARBA00022630"/>
    </source>
</evidence>
<dbReference type="RefSeq" id="XP_014154327.1">
    <property type="nucleotide sequence ID" value="XM_014298852.1"/>
</dbReference>
<evidence type="ECO:0000256" key="4">
    <source>
        <dbReference type="ARBA" id="ARBA00022694"/>
    </source>
</evidence>
<comment type="cofactor">
    <cofactor evidence="1">
        <name>FMN</name>
        <dbReference type="ChEBI" id="CHEBI:58210"/>
    </cofactor>
</comment>